<name>A0AA96WDA9_9CYAN</name>
<evidence type="ECO:0000313" key="1">
    <source>
        <dbReference type="EMBL" id="WNZ23153.1"/>
    </source>
</evidence>
<reference evidence="1" key="1">
    <citation type="submission" date="2020-05" db="EMBL/GenBank/DDBJ databases">
        <authorList>
            <person name="Zhu T."/>
            <person name="Keshari N."/>
            <person name="Lu X."/>
        </authorList>
    </citation>
    <scope>NUCLEOTIDE SEQUENCE</scope>
    <source>
        <strain evidence="1">NK1-12</strain>
    </source>
</reference>
<protein>
    <submittedName>
        <fullName evidence="1">Uncharacterized protein</fullName>
    </submittedName>
</protein>
<accession>A0AA96WDA9</accession>
<dbReference type="EMBL" id="CP053586">
    <property type="protein sequence ID" value="WNZ23153.1"/>
    <property type="molecule type" value="Genomic_DNA"/>
</dbReference>
<sequence>MTPVEFQAKVENGAIIVPEEYRQQLANGETVKVIVLKQHTEINIDQFLQELDHLEPDPEQPTLQEISEVVKEVRQELWTQQ</sequence>
<organism evidence="1">
    <name type="scientific">Leptolyngbya sp. NK1-12</name>
    <dbReference type="NCBI Taxonomy" id="2547451"/>
    <lineage>
        <taxon>Bacteria</taxon>
        <taxon>Bacillati</taxon>
        <taxon>Cyanobacteriota</taxon>
        <taxon>Cyanophyceae</taxon>
        <taxon>Leptolyngbyales</taxon>
        <taxon>Leptolyngbyaceae</taxon>
        <taxon>Leptolyngbya group</taxon>
        <taxon>Leptolyngbya</taxon>
    </lineage>
</organism>
<gene>
    <name evidence="1" type="ORF">HJG54_09995</name>
</gene>
<dbReference type="RefSeq" id="WP_316434751.1">
    <property type="nucleotide sequence ID" value="NZ_CP053586.1"/>
</dbReference>
<proteinExistence type="predicted"/>
<dbReference type="AlphaFoldDB" id="A0AA96WDA9"/>